<organism evidence="4">
    <name type="scientific">Schistocephalus solidus</name>
    <name type="common">Tapeworm</name>
    <dbReference type="NCBI Taxonomy" id="70667"/>
    <lineage>
        <taxon>Eukaryota</taxon>
        <taxon>Metazoa</taxon>
        <taxon>Spiralia</taxon>
        <taxon>Lophotrochozoa</taxon>
        <taxon>Platyhelminthes</taxon>
        <taxon>Cestoda</taxon>
        <taxon>Eucestoda</taxon>
        <taxon>Diphyllobothriidea</taxon>
        <taxon>Diphyllobothriidae</taxon>
        <taxon>Schistocephalus</taxon>
    </lineage>
</organism>
<gene>
    <name evidence="2" type="ORF">SSLN_LOCUS1759</name>
</gene>
<dbReference type="Proteomes" id="UP000275846">
    <property type="component" value="Unassembled WGS sequence"/>
</dbReference>
<proteinExistence type="predicted"/>
<reference evidence="2 3" key="2">
    <citation type="submission" date="2018-11" db="EMBL/GenBank/DDBJ databases">
        <authorList>
            <consortium name="Pathogen Informatics"/>
        </authorList>
    </citation>
    <scope>NUCLEOTIDE SEQUENCE [LARGE SCALE GENOMIC DNA]</scope>
    <source>
        <strain evidence="2 3">NST_G2</strain>
    </source>
</reference>
<keyword evidence="3" id="KW-1185">Reference proteome</keyword>
<sequence>MQLKKHQLIPSLLGQQPDAKEEGQDLAVADQSVSAVPAANPSEDLHGSAQHQLSKCVFIRAFLPVCTAPPSIRDL</sequence>
<evidence type="ECO:0000313" key="3">
    <source>
        <dbReference type="Proteomes" id="UP000275846"/>
    </source>
</evidence>
<name>A0A183SC11_SCHSO</name>
<evidence type="ECO:0000313" key="2">
    <source>
        <dbReference type="EMBL" id="VDL88144.1"/>
    </source>
</evidence>
<dbReference type="WBParaSite" id="SSLN_0000182601-mRNA-1">
    <property type="protein sequence ID" value="SSLN_0000182601-mRNA-1"/>
    <property type="gene ID" value="SSLN_0000182601"/>
</dbReference>
<evidence type="ECO:0000313" key="4">
    <source>
        <dbReference type="WBParaSite" id="SSLN_0000182601-mRNA-1"/>
    </source>
</evidence>
<reference evidence="4" key="1">
    <citation type="submission" date="2016-06" db="UniProtKB">
        <authorList>
            <consortium name="WormBaseParasite"/>
        </authorList>
    </citation>
    <scope>IDENTIFICATION</scope>
</reference>
<protein>
    <submittedName>
        <fullName evidence="2 4">Uncharacterized protein</fullName>
    </submittedName>
</protein>
<dbReference type="AlphaFoldDB" id="A0A183SC11"/>
<dbReference type="EMBL" id="UYSU01006541">
    <property type="protein sequence ID" value="VDL88144.1"/>
    <property type="molecule type" value="Genomic_DNA"/>
</dbReference>
<evidence type="ECO:0000256" key="1">
    <source>
        <dbReference type="SAM" id="MobiDB-lite"/>
    </source>
</evidence>
<feature type="region of interest" description="Disordered" evidence="1">
    <location>
        <begin position="1"/>
        <end position="27"/>
    </location>
</feature>
<accession>A0A183SC11</accession>